<evidence type="ECO:0000256" key="8">
    <source>
        <dbReference type="HAMAP-Rule" id="MF_00101"/>
    </source>
</evidence>
<evidence type="ECO:0000256" key="5">
    <source>
        <dbReference type="ARBA" id="ARBA00022842"/>
    </source>
</evidence>
<dbReference type="Pfam" id="PF01648">
    <property type="entry name" value="ACPS"/>
    <property type="match status" value="1"/>
</dbReference>
<comment type="cofactor">
    <cofactor evidence="8">
        <name>Mg(2+)</name>
        <dbReference type="ChEBI" id="CHEBI:18420"/>
    </cofactor>
</comment>
<keyword evidence="5 8" id="KW-0460">Magnesium</keyword>
<dbReference type="SUPFAM" id="SSF56214">
    <property type="entry name" value="4'-phosphopantetheinyl transferase"/>
    <property type="match status" value="1"/>
</dbReference>
<evidence type="ECO:0000256" key="4">
    <source>
        <dbReference type="ARBA" id="ARBA00022832"/>
    </source>
</evidence>
<dbReference type="OrthoDB" id="517356at2"/>
<evidence type="ECO:0000256" key="3">
    <source>
        <dbReference type="ARBA" id="ARBA00022723"/>
    </source>
</evidence>
<proteinExistence type="inferred from homology"/>
<keyword evidence="4 8" id="KW-0276">Fatty acid metabolism</keyword>
<evidence type="ECO:0000256" key="7">
    <source>
        <dbReference type="ARBA" id="ARBA00023160"/>
    </source>
</evidence>
<dbReference type="NCBIfam" id="TIGR00516">
    <property type="entry name" value="acpS"/>
    <property type="match status" value="1"/>
</dbReference>
<dbReference type="InterPro" id="IPR002582">
    <property type="entry name" value="ACPS"/>
</dbReference>
<comment type="similarity">
    <text evidence="8">Belongs to the P-Pant transferase superfamily. AcpS family.</text>
</comment>
<dbReference type="STRING" id="698762.SAMN00808754_0368"/>
<keyword evidence="11" id="KW-1185">Reference proteome</keyword>
<keyword evidence="6 8" id="KW-0443">Lipid metabolism</keyword>
<sequence length="132" mass="14790">MIGGIGVDIMEIDRIKRALERHPRLLKRVFTPQEEAYCLAKPRPEVSLAARWAAKEAVFKVLGLRRGELRWREIEVLSNNWGAPRVRLHGRLAELARSLGIKEITLSLSHSREYAVAVAIGVGTSVDARTPT</sequence>
<dbReference type="GO" id="GO:0008897">
    <property type="term" value="F:holo-[acyl-carrier-protein] synthase activity"/>
    <property type="evidence" value="ECO:0007669"/>
    <property type="project" value="UniProtKB-UniRule"/>
</dbReference>
<dbReference type="HAMAP" id="MF_00101">
    <property type="entry name" value="AcpS"/>
    <property type="match status" value="1"/>
</dbReference>
<dbReference type="InterPro" id="IPR008278">
    <property type="entry name" value="4-PPantetheinyl_Trfase_dom"/>
</dbReference>
<dbReference type="NCBIfam" id="TIGR00556">
    <property type="entry name" value="pantethn_trn"/>
    <property type="match status" value="1"/>
</dbReference>
<evidence type="ECO:0000259" key="9">
    <source>
        <dbReference type="Pfam" id="PF01648"/>
    </source>
</evidence>
<dbReference type="Proteomes" id="UP000192569">
    <property type="component" value="Chromosome I"/>
</dbReference>
<comment type="catalytic activity">
    <reaction evidence="8">
        <text>apo-[ACP] + CoA = holo-[ACP] + adenosine 3',5'-bisphosphate + H(+)</text>
        <dbReference type="Rhea" id="RHEA:12068"/>
        <dbReference type="Rhea" id="RHEA-COMP:9685"/>
        <dbReference type="Rhea" id="RHEA-COMP:9690"/>
        <dbReference type="ChEBI" id="CHEBI:15378"/>
        <dbReference type="ChEBI" id="CHEBI:29999"/>
        <dbReference type="ChEBI" id="CHEBI:57287"/>
        <dbReference type="ChEBI" id="CHEBI:58343"/>
        <dbReference type="ChEBI" id="CHEBI:64479"/>
        <dbReference type="EC" id="2.7.8.7"/>
    </reaction>
</comment>
<dbReference type="EMBL" id="LT838272">
    <property type="protein sequence ID" value="SMB91002.1"/>
    <property type="molecule type" value="Genomic_DNA"/>
</dbReference>
<evidence type="ECO:0000256" key="1">
    <source>
        <dbReference type="ARBA" id="ARBA00022516"/>
    </source>
</evidence>
<feature type="binding site" evidence="8">
    <location>
        <position position="56"/>
    </location>
    <ligand>
        <name>Mg(2+)</name>
        <dbReference type="ChEBI" id="CHEBI:18420"/>
    </ligand>
</feature>
<protein>
    <recommendedName>
        <fullName evidence="8">Holo-[acyl-carrier-protein] synthase</fullName>
        <shortName evidence="8">Holo-ACP synthase</shortName>
        <ecNumber evidence="8">2.7.8.7</ecNumber>
    </recommendedName>
    <alternativeName>
        <fullName evidence="8">4'-phosphopantetheinyl transferase AcpS</fullName>
    </alternativeName>
</protein>
<keyword evidence="3 8" id="KW-0479">Metal-binding</keyword>
<dbReference type="GO" id="GO:0005737">
    <property type="term" value="C:cytoplasm"/>
    <property type="evidence" value="ECO:0007669"/>
    <property type="project" value="UniProtKB-SubCell"/>
</dbReference>
<evidence type="ECO:0000256" key="2">
    <source>
        <dbReference type="ARBA" id="ARBA00022679"/>
    </source>
</evidence>
<dbReference type="AlphaFoldDB" id="A0A1W1VCB3"/>
<gene>
    <name evidence="8" type="primary">acpS</name>
    <name evidence="10" type="ORF">SAMN00808754_0368</name>
</gene>
<dbReference type="InterPro" id="IPR004568">
    <property type="entry name" value="Ppantetheine-prot_Trfase_dom"/>
</dbReference>
<dbReference type="EC" id="2.7.8.7" evidence="8"/>
<evidence type="ECO:0000313" key="11">
    <source>
        <dbReference type="Proteomes" id="UP000192569"/>
    </source>
</evidence>
<dbReference type="GO" id="GO:0006633">
    <property type="term" value="P:fatty acid biosynthetic process"/>
    <property type="evidence" value="ECO:0007669"/>
    <property type="project" value="UniProtKB-UniRule"/>
</dbReference>
<feature type="domain" description="4'-phosphopantetheinyl transferase" evidence="9">
    <location>
        <begin position="4"/>
        <end position="119"/>
    </location>
</feature>
<dbReference type="NCBIfam" id="NF000832">
    <property type="entry name" value="PRK00070.3-2"/>
    <property type="match status" value="1"/>
</dbReference>
<feature type="binding site" evidence="8">
    <location>
        <position position="8"/>
    </location>
    <ligand>
        <name>Mg(2+)</name>
        <dbReference type="ChEBI" id="CHEBI:18420"/>
    </ligand>
</feature>
<dbReference type="GO" id="GO:0000287">
    <property type="term" value="F:magnesium ion binding"/>
    <property type="evidence" value="ECO:0007669"/>
    <property type="project" value="UniProtKB-UniRule"/>
</dbReference>
<evidence type="ECO:0000256" key="6">
    <source>
        <dbReference type="ARBA" id="ARBA00023098"/>
    </source>
</evidence>
<keyword evidence="2 8" id="KW-0808">Transferase</keyword>
<organism evidence="10 11">
    <name type="scientific">Thermanaeromonas toyohensis ToBE</name>
    <dbReference type="NCBI Taxonomy" id="698762"/>
    <lineage>
        <taxon>Bacteria</taxon>
        <taxon>Bacillati</taxon>
        <taxon>Bacillota</taxon>
        <taxon>Clostridia</taxon>
        <taxon>Neomoorellales</taxon>
        <taxon>Neomoorellaceae</taxon>
        <taxon>Thermanaeromonas</taxon>
    </lineage>
</organism>
<reference evidence="10 11" key="1">
    <citation type="submission" date="2017-04" db="EMBL/GenBank/DDBJ databases">
        <authorList>
            <person name="Afonso C.L."/>
            <person name="Miller P.J."/>
            <person name="Scott M.A."/>
            <person name="Spackman E."/>
            <person name="Goraichik I."/>
            <person name="Dimitrov K.M."/>
            <person name="Suarez D.L."/>
            <person name="Swayne D.E."/>
        </authorList>
    </citation>
    <scope>NUCLEOTIDE SEQUENCE [LARGE SCALE GENOMIC DNA]</scope>
    <source>
        <strain evidence="10 11">ToBE</strain>
    </source>
</reference>
<accession>A0A1W1VCB3</accession>
<keyword evidence="8" id="KW-0963">Cytoplasm</keyword>
<keyword evidence="7 8" id="KW-0275">Fatty acid biosynthesis</keyword>
<dbReference type="InterPro" id="IPR037143">
    <property type="entry name" value="4-PPantetheinyl_Trfase_dom_sf"/>
</dbReference>
<comment type="subcellular location">
    <subcellularLocation>
        <location evidence="8">Cytoplasm</location>
    </subcellularLocation>
</comment>
<dbReference type="Gene3D" id="3.90.470.20">
    <property type="entry name" value="4'-phosphopantetheinyl transferase domain"/>
    <property type="match status" value="1"/>
</dbReference>
<dbReference type="RefSeq" id="WP_084663471.1">
    <property type="nucleotide sequence ID" value="NZ_LT838272.1"/>
</dbReference>
<keyword evidence="1 8" id="KW-0444">Lipid biosynthesis</keyword>
<comment type="function">
    <text evidence="8">Transfers the 4'-phosphopantetheine moiety from coenzyme A to a Ser of acyl-carrier-protein.</text>
</comment>
<evidence type="ECO:0000313" key="10">
    <source>
        <dbReference type="EMBL" id="SMB91002.1"/>
    </source>
</evidence>
<name>A0A1W1VCB3_9FIRM</name>